<keyword evidence="5" id="KW-0234">DNA repair</keyword>
<evidence type="ECO:0000256" key="6">
    <source>
        <dbReference type="ARBA" id="ARBA00023242"/>
    </source>
</evidence>
<dbReference type="STRING" id="29172.A0A0D8Y315"/>
<evidence type="ECO:0000313" key="9">
    <source>
        <dbReference type="EMBL" id="KJH50409.1"/>
    </source>
</evidence>
<dbReference type="PANTHER" id="PTHR10150:SF0">
    <property type="entry name" value="DNA REPAIR ENDONUCLEASE XPF"/>
    <property type="match status" value="1"/>
</dbReference>
<evidence type="ECO:0000256" key="4">
    <source>
        <dbReference type="ARBA" id="ARBA00023125"/>
    </source>
</evidence>
<keyword evidence="4" id="KW-0238">DNA-binding</keyword>
<feature type="domain" description="ERCC4" evidence="8">
    <location>
        <begin position="4"/>
        <end position="76"/>
    </location>
</feature>
<accession>A0A0D8Y315</accession>
<dbReference type="GO" id="GO:0003697">
    <property type="term" value="F:single-stranded DNA binding"/>
    <property type="evidence" value="ECO:0007669"/>
    <property type="project" value="TreeGrafter"/>
</dbReference>
<dbReference type="InterPro" id="IPR011335">
    <property type="entry name" value="Restrct_endonuc-II-like"/>
</dbReference>
<evidence type="ECO:0000256" key="2">
    <source>
        <dbReference type="ARBA" id="ARBA00022763"/>
    </source>
</evidence>
<evidence type="ECO:0000313" key="10">
    <source>
        <dbReference type="Proteomes" id="UP000053766"/>
    </source>
</evidence>
<dbReference type="OrthoDB" id="361020at2759"/>
<keyword evidence="7" id="KW-0812">Transmembrane</keyword>
<name>A0A0D8Y315_DICVI</name>
<dbReference type="GO" id="GO:0000724">
    <property type="term" value="P:double-strand break repair via homologous recombination"/>
    <property type="evidence" value="ECO:0007669"/>
    <property type="project" value="TreeGrafter"/>
</dbReference>
<keyword evidence="7" id="KW-1133">Transmembrane helix</keyword>
<reference evidence="10" key="2">
    <citation type="journal article" date="2016" name="Sci. Rep.">
        <title>Dictyocaulus viviparus genome, variome and transcriptome elucidate lungworm biology and support future intervention.</title>
        <authorList>
            <person name="McNulty S.N."/>
            <person name="Strube C."/>
            <person name="Rosa B.A."/>
            <person name="Martin J.C."/>
            <person name="Tyagi R."/>
            <person name="Choi Y.J."/>
            <person name="Wang Q."/>
            <person name="Hallsworth Pepin K."/>
            <person name="Zhang X."/>
            <person name="Ozersky P."/>
            <person name="Wilson R.K."/>
            <person name="Sternberg P.W."/>
            <person name="Gasser R.B."/>
            <person name="Mitreva M."/>
        </authorList>
    </citation>
    <scope>NUCLEOTIDE SEQUENCE [LARGE SCALE GENOMIC DNA]</scope>
    <source>
        <strain evidence="10">HannoverDv2000</strain>
    </source>
</reference>
<dbReference type="GO" id="GO:0000712">
    <property type="term" value="P:resolution of meiotic recombination intermediates"/>
    <property type="evidence" value="ECO:0007669"/>
    <property type="project" value="TreeGrafter"/>
</dbReference>
<dbReference type="GO" id="GO:0000110">
    <property type="term" value="C:nucleotide-excision repair factor 1 complex"/>
    <property type="evidence" value="ECO:0007669"/>
    <property type="project" value="TreeGrafter"/>
</dbReference>
<evidence type="ECO:0000256" key="3">
    <source>
        <dbReference type="ARBA" id="ARBA00022801"/>
    </source>
</evidence>
<dbReference type="GO" id="GO:0000014">
    <property type="term" value="F:single-stranded DNA endodeoxyribonuclease activity"/>
    <property type="evidence" value="ECO:0007669"/>
    <property type="project" value="TreeGrafter"/>
</dbReference>
<dbReference type="PANTHER" id="PTHR10150">
    <property type="entry name" value="DNA REPAIR ENDONUCLEASE XPF"/>
    <property type="match status" value="1"/>
</dbReference>
<keyword evidence="7" id="KW-0472">Membrane</keyword>
<dbReference type="InterPro" id="IPR047520">
    <property type="entry name" value="XPF_nuclease"/>
</dbReference>
<dbReference type="SMART" id="SM00891">
    <property type="entry name" value="ERCC4"/>
    <property type="match status" value="1"/>
</dbReference>
<evidence type="ECO:0000256" key="5">
    <source>
        <dbReference type="ARBA" id="ARBA00023204"/>
    </source>
</evidence>
<dbReference type="GO" id="GO:0003684">
    <property type="term" value="F:damaged DNA binding"/>
    <property type="evidence" value="ECO:0007669"/>
    <property type="project" value="TreeGrafter"/>
</dbReference>
<reference evidence="9 10" key="1">
    <citation type="submission" date="2013-11" db="EMBL/GenBank/DDBJ databases">
        <title>Draft genome of the bovine lungworm Dictyocaulus viviparus.</title>
        <authorList>
            <person name="Mitreva M."/>
        </authorList>
    </citation>
    <scope>NUCLEOTIDE SEQUENCE [LARGE SCALE GENOMIC DNA]</scope>
    <source>
        <strain evidence="9 10">HannoverDv2000</strain>
    </source>
</reference>
<dbReference type="CDD" id="cd20078">
    <property type="entry name" value="XPF_nuclease_XPF_euk"/>
    <property type="match status" value="1"/>
</dbReference>
<dbReference type="InterPro" id="IPR006166">
    <property type="entry name" value="ERCC4_domain"/>
</dbReference>
<evidence type="ECO:0000259" key="8">
    <source>
        <dbReference type="SMART" id="SM00891"/>
    </source>
</evidence>
<comment type="subcellular location">
    <subcellularLocation>
        <location evidence="1">Nucleus</location>
    </subcellularLocation>
</comment>
<keyword evidence="3" id="KW-0378">Hydrolase</keyword>
<keyword evidence="10" id="KW-1185">Reference proteome</keyword>
<dbReference type="GO" id="GO:1901255">
    <property type="term" value="P:nucleotide-excision repair involved in interstrand cross-link repair"/>
    <property type="evidence" value="ECO:0007669"/>
    <property type="project" value="TreeGrafter"/>
</dbReference>
<proteinExistence type="predicted"/>
<evidence type="ECO:0000256" key="1">
    <source>
        <dbReference type="ARBA" id="ARBA00004123"/>
    </source>
</evidence>
<dbReference type="AlphaFoldDB" id="A0A0D8Y315"/>
<keyword evidence="6" id="KW-0539">Nucleus</keyword>
<dbReference type="EMBL" id="KN716206">
    <property type="protein sequence ID" value="KJH50409.1"/>
    <property type="molecule type" value="Genomic_DNA"/>
</dbReference>
<feature type="transmembrane region" description="Helical" evidence="7">
    <location>
        <begin position="195"/>
        <end position="212"/>
    </location>
</feature>
<gene>
    <name evidence="9" type="ORF">DICVIV_03420</name>
</gene>
<sequence>MKYPIVLHYTYFLTKLCVHIDFYLLVGDYVLSPEIAVERKALDDLTQSLQSGRVFKQSEQMLRHYPNSVLLIESNRKFESKIVNGGPFQGELSRHCREIRALLCSLLRMTPRLKLIWSLSPVNSAEYFVELKVTEPSAEQAASFKGNEVTDIDADRTQNTSKQHKPNAVLLRHMAQHLPGMARGDVQSMMLSQKVYLVCLLVYISLYLVVLFS</sequence>
<keyword evidence="2" id="KW-0227">DNA damage</keyword>
<dbReference type="Gene3D" id="3.40.50.10130">
    <property type="match status" value="1"/>
</dbReference>
<organism evidence="9 10">
    <name type="scientific">Dictyocaulus viviparus</name>
    <name type="common">Bovine lungworm</name>
    <dbReference type="NCBI Taxonomy" id="29172"/>
    <lineage>
        <taxon>Eukaryota</taxon>
        <taxon>Metazoa</taxon>
        <taxon>Ecdysozoa</taxon>
        <taxon>Nematoda</taxon>
        <taxon>Chromadorea</taxon>
        <taxon>Rhabditida</taxon>
        <taxon>Rhabditina</taxon>
        <taxon>Rhabditomorpha</taxon>
        <taxon>Strongyloidea</taxon>
        <taxon>Metastrongylidae</taxon>
        <taxon>Dictyocaulus</taxon>
    </lineage>
</organism>
<dbReference type="Pfam" id="PF02732">
    <property type="entry name" value="ERCC4"/>
    <property type="match status" value="1"/>
</dbReference>
<evidence type="ECO:0000256" key="7">
    <source>
        <dbReference type="SAM" id="Phobius"/>
    </source>
</evidence>
<protein>
    <submittedName>
        <fullName evidence="9">ERCC4 domain protein</fullName>
    </submittedName>
</protein>
<dbReference type="Proteomes" id="UP000053766">
    <property type="component" value="Unassembled WGS sequence"/>
</dbReference>
<dbReference type="SUPFAM" id="SSF52980">
    <property type="entry name" value="Restriction endonuclease-like"/>
    <property type="match status" value="1"/>
</dbReference>